<dbReference type="PANTHER" id="PTHR46889:SF7">
    <property type="entry name" value="TRANSPOSASE FOR INSERTION SEQUENCE ELEMENT IS904"/>
    <property type="match status" value="1"/>
</dbReference>
<dbReference type="Pfam" id="PF00665">
    <property type="entry name" value="rve"/>
    <property type="match status" value="1"/>
</dbReference>
<dbReference type="SUPFAM" id="SSF53098">
    <property type="entry name" value="Ribonuclease H-like"/>
    <property type="match status" value="1"/>
</dbReference>
<reference evidence="2 3" key="1">
    <citation type="submission" date="2019-12" db="EMBL/GenBank/DDBJ databases">
        <title>The draft genomic sequence of strain Chitinophaga oryziterrae JCM 16595.</title>
        <authorList>
            <person name="Zhang X."/>
        </authorList>
    </citation>
    <scope>NUCLEOTIDE SEQUENCE [LARGE SCALE GENOMIC DNA]</scope>
    <source>
        <strain evidence="2 3">JCM 16595</strain>
    </source>
</reference>
<sequence length="159" mass="18619">MGRRYYLHPYGRWNIPLFVCMDGFIFAQNCGMDLQDHMKESLVITSFKKALANRKPQEKMVIHSDRGGQYASKKFRKLIDKRRLTQSMSDADNPYDNAHMESYFSRFKAELMEGGAFDNAEDSRTEIFEFIEMYYNPKRLHSSLGYLSPNNFELNQTAA</sequence>
<organism evidence="2 3">
    <name type="scientific">Chitinophaga oryziterrae</name>
    <dbReference type="NCBI Taxonomy" id="1031224"/>
    <lineage>
        <taxon>Bacteria</taxon>
        <taxon>Pseudomonadati</taxon>
        <taxon>Bacteroidota</taxon>
        <taxon>Chitinophagia</taxon>
        <taxon>Chitinophagales</taxon>
        <taxon>Chitinophagaceae</taxon>
        <taxon>Chitinophaga</taxon>
    </lineage>
</organism>
<dbReference type="InterPro" id="IPR036397">
    <property type="entry name" value="RNaseH_sf"/>
</dbReference>
<dbReference type="Pfam" id="PF13333">
    <property type="entry name" value="rve_2"/>
    <property type="match status" value="1"/>
</dbReference>
<dbReference type="InterPro" id="IPR001584">
    <property type="entry name" value="Integrase_cat-core"/>
</dbReference>
<feature type="domain" description="Integrase catalytic" evidence="1">
    <location>
        <begin position="43"/>
        <end position="157"/>
    </location>
</feature>
<dbReference type="GO" id="GO:0003676">
    <property type="term" value="F:nucleic acid binding"/>
    <property type="evidence" value="ECO:0007669"/>
    <property type="project" value="InterPro"/>
</dbReference>
<dbReference type="InterPro" id="IPR012337">
    <property type="entry name" value="RNaseH-like_sf"/>
</dbReference>
<dbReference type="InterPro" id="IPR050900">
    <property type="entry name" value="Transposase_IS3/IS150/IS904"/>
</dbReference>
<dbReference type="EMBL" id="WRXO01000002">
    <property type="protein sequence ID" value="MVT41328.1"/>
    <property type="molecule type" value="Genomic_DNA"/>
</dbReference>
<name>A0A6N8J9Z9_9BACT</name>
<evidence type="ECO:0000313" key="3">
    <source>
        <dbReference type="Proteomes" id="UP000468388"/>
    </source>
</evidence>
<dbReference type="PROSITE" id="PS50994">
    <property type="entry name" value="INTEGRASE"/>
    <property type="match status" value="1"/>
</dbReference>
<accession>A0A6N8J9Z9</accession>
<dbReference type="PANTHER" id="PTHR46889">
    <property type="entry name" value="TRANSPOSASE INSF FOR INSERTION SEQUENCE IS3B-RELATED"/>
    <property type="match status" value="1"/>
</dbReference>
<gene>
    <name evidence="2" type="ORF">GO495_12095</name>
</gene>
<dbReference type="GO" id="GO:0015074">
    <property type="term" value="P:DNA integration"/>
    <property type="evidence" value="ECO:0007669"/>
    <property type="project" value="InterPro"/>
</dbReference>
<protein>
    <submittedName>
        <fullName evidence="2">DDE-type integrase/transposase/recombinase</fullName>
    </submittedName>
</protein>
<dbReference type="Proteomes" id="UP000468388">
    <property type="component" value="Unassembled WGS sequence"/>
</dbReference>
<proteinExistence type="predicted"/>
<keyword evidence="3" id="KW-1185">Reference proteome</keyword>
<evidence type="ECO:0000313" key="2">
    <source>
        <dbReference type="EMBL" id="MVT41328.1"/>
    </source>
</evidence>
<dbReference type="Gene3D" id="3.30.420.10">
    <property type="entry name" value="Ribonuclease H-like superfamily/Ribonuclease H"/>
    <property type="match status" value="1"/>
</dbReference>
<dbReference type="AlphaFoldDB" id="A0A6N8J9Z9"/>
<comment type="caution">
    <text evidence="2">The sequence shown here is derived from an EMBL/GenBank/DDBJ whole genome shotgun (WGS) entry which is preliminary data.</text>
</comment>
<evidence type="ECO:0000259" key="1">
    <source>
        <dbReference type="PROSITE" id="PS50994"/>
    </source>
</evidence>